<dbReference type="OrthoDB" id="7427364at2"/>
<proteinExistence type="predicted"/>
<keyword evidence="1" id="KW-0732">Signal</keyword>
<reference evidence="2 3" key="1">
    <citation type="submission" date="2018-09" db="EMBL/GenBank/DDBJ databases">
        <title>Altererythrobacter sp.Ery1 and Ery12, the genome sequencing of novel strains in genus Alterythrobacter.</title>
        <authorList>
            <person name="Cheng H."/>
            <person name="Wu Y.-H."/>
            <person name="Fang C."/>
            <person name="Xu X.-W."/>
        </authorList>
    </citation>
    <scope>NUCLEOTIDE SEQUENCE [LARGE SCALE GENOMIC DNA]</scope>
    <source>
        <strain evidence="2 3">Ery12</strain>
    </source>
</reference>
<dbReference type="AlphaFoldDB" id="A0A419R2W3"/>
<keyword evidence="3" id="KW-1185">Reference proteome</keyword>
<protein>
    <recommendedName>
        <fullName evidence="4">Peptidase inhibitor I78 family protein</fullName>
    </recommendedName>
</protein>
<dbReference type="RefSeq" id="WP_120109231.1">
    <property type="nucleotide sequence ID" value="NZ_RAHJ01000018.1"/>
</dbReference>
<name>A0A419R2W3_9SPHN</name>
<gene>
    <name evidence="2" type="ORF">D6858_09175</name>
</gene>
<sequence length="102" mass="10708">MQKLAGICGGAVAAILLSGCATTYAADDTAPAGIAHKCDASSVQSNLGAKATAALAADLLKQSGSRTLRWLPPRTAMTMDYRQDRLNIGYDDNYVIERIMCG</sequence>
<dbReference type="EMBL" id="RAHJ01000018">
    <property type="protein sequence ID" value="RJX68085.1"/>
    <property type="molecule type" value="Genomic_DNA"/>
</dbReference>
<dbReference type="Pfam" id="PF11720">
    <property type="entry name" value="Inhibitor_I78"/>
    <property type="match status" value="1"/>
</dbReference>
<dbReference type="Gene3D" id="3.30.10.10">
    <property type="entry name" value="Trypsin Inhibitor V, subunit A"/>
    <property type="match status" value="1"/>
</dbReference>
<evidence type="ECO:0000313" key="2">
    <source>
        <dbReference type="EMBL" id="RJX68085.1"/>
    </source>
</evidence>
<accession>A0A419R2W3</accession>
<dbReference type="InterPro" id="IPR021719">
    <property type="entry name" value="Prot_inh_I78"/>
</dbReference>
<dbReference type="Proteomes" id="UP000284322">
    <property type="component" value="Unassembled WGS sequence"/>
</dbReference>
<organism evidence="2 3">
    <name type="scientific">Tsuneonella suprasediminis</name>
    <dbReference type="NCBI Taxonomy" id="2306996"/>
    <lineage>
        <taxon>Bacteria</taxon>
        <taxon>Pseudomonadati</taxon>
        <taxon>Pseudomonadota</taxon>
        <taxon>Alphaproteobacteria</taxon>
        <taxon>Sphingomonadales</taxon>
        <taxon>Erythrobacteraceae</taxon>
        <taxon>Tsuneonella</taxon>
    </lineage>
</organism>
<evidence type="ECO:0000256" key="1">
    <source>
        <dbReference type="SAM" id="SignalP"/>
    </source>
</evidence>
<feature type="chain" id="PRO_5019332889" description="Peptidase inhibitor I78 family protein" evidence="1">
    <location>
        <begin position="26"/>
        <end position="102"/>
    </location>
</feature>
<evidence type="ECO:0008006" key="4">
    <source>
        <dbReference type="Google" id="ProtNLM"/>
    </source>
</evidence>
<feature type="signal peptide" evidence="1">
    <location>
        <begin position="1"/>
        <end position="25"/>
    </location>
</feature>
<comment type="caution">
    <text evidence="2">The sequence shown here is derived from an EMBL/GenBank/DDBJ whole genome shotgun (WGS) entry which is preliminary data.</text>
</comment>
<dbReference type="PROSITE" id="PS51257">
    <property type="entry name" value="PROKAR_LIPOPROTEIN"/>
    <property type="match status" value="1"/>
</dbReference>
<evidence type="ECO:0000313" key="3">
    <source>
        <dbReference type="Proteomes" id="UP000284322"/>
    </source>
</evidence>